<gene>
    <name evidence="1" type="ORF">Uis4E_0249</name>
</gene>
<keyword evidence="2" id="KW-1185">Reference proteome</keyword>
<comment type="caution">
    <text evidence="1">The sequence shown here is derived from an EMBL/GenBank/DDBJ whole genome shotgun (WGS) entry which is preliminary data.</text>
</comment>
<accession>A0A2N5J5X8</accession>
<reference evidence="1 2" key="1">
    <citation type="submission" date="2017-07" db="EMBL/GenBank/DDBJ databases">
        <title>Bifidobacterium novel species.</title>
        <authorList>
            <person name="Lugli G.A."/>
            <person name="Milani C."/>
            <person name="Duranti S."/>
            <person name="Mangifesta M."/>
        </authorList>
    </citation>
    <scope>NUCLEOTIDE SEQUENCE [LARGE SCALE GENOMIC DNA]</scope>
    <source>
        <strain evidence="1 2">77</strain>
    </source>
</reference>
<dbReference type="Proteomes" id="UP000235034">
    <property type="component" value="Unassembled WGS sequence"/>
</dbReference>
<evidence type="ECO:0000313" key="2">
    <source>
        <dbReference type="Proteomes" id="UP000235034"/>
    </source>
</evidence>
<protein>
    <submittedName>
        <fullName evidence="1">Uncharacterized protein</fullName>
    </submittedName>
</protein>
<name>A0A2N5J5X8_9BIFI</name>
<organism evidence="1 2">
    <name type="scientific">Bifidobacterium parmae</name>
    <dbReference type="NCBI Taxonomy" id="361854"/>
    <lineage>
        <taxon>Bacteria</taxon>
        <taxon>Bacillati</taxon>
        <taxon>Actinomycetota</taxon>
        <taxon>Actinomycetes</taxon>
        <taxon>Bifidobacteriales</taxon>
        <taxon>Bifidobacteriaceae</taxon>
        <taxon>Bifidobacterium</taxon>
    </lineage>
</organism>
<evidence type="ECO:0000313" key="1">
    <source>
        <dbReference type="EMBL" id="PLS29612.1"/>
    </source>
</evidence>
<sequence length="38" mass="4461">MFDIDKVRAIMSRYPRIHPEDAMSRTNLSLFMTMVISS</sequence>
<dbReference type="EMBL" id="NMWT01000002">
    <property type="protein sequence ID" value="PLS29612.1"/>
    <property type="molecule type" value="Genomic_DNA"/>
</dbReference>
<dbReference type="AlphaFoldDB" id="A0A2N5J5X8"/>
<proteinExistence type="predicted"/>